<keyword evidence="2" id="KW-1185">Reference proteome</keyword>
<accession>A0A6I3JC85</accession>
<dbReference type="AlphaFoldDB" id="A0A6I3JC85"/>
<reference evidence="1 2" key="1">
    <citation type="submission" date="2019-10" db="EMBL/GenBank/DDBJ databases">
        <title>Nocardioides novel species isolated from the excrement of Marmot.</title>
        <authorList>
            <person name="Zhang G."/>
        </authorList>
    </citation>
    <scope>NUCLEOTIDE SEQUENCE [LARGE SCALE GENOMIC DNA]</scope>
    <source>
        <strain evidence="2">zg-579</strain>
    </source>
</reference>
<name>A0A6I3JC85_9ACTN</name>
<evidence type="ECO:0000313" key="1">
    <source>
        <dbReference type="EMBL" id="MTB95786.1"/>
    </source>
</evidence>
<sequence length="142" mass="15403">MAYEEKRAWVMAVVALVAYATYAVQVGPRLAEASAASVPYASALLLSVGGSIAATIVWEILTSGFARDGARQKDRRDREIHRTGQYIGQSFVILGAVAALAMSLARWDAFWVANVIYLGFTLSAVVASVAKILAYRRGFQTW</sequence>
<proteinExistence type="predicted"/>
<dbReference type="Proteomes" id="UP000433406">
    <property type="component" value="Unassembled WGS sequence"/>
</dbReference>
<evidence type="ECO:0008006" key="3">
    <source>
        <dbReference type="Google" id="ProtNLM"/>
    </source>
</evidence>
<evidence type="ECO:0000313" key="2">
    <source>
        <dbReference type="Proteomes" id="UP000433406"/>
    </source>
</evidence>
<dbReference type="RefSeq" id="WP_154615248.1">
    <property type="nucleotide sequence ID" value="NZ_CP053660.1"/>
</dbReference>
<organism evidence="1 2">
    <name type="scientific">Nocardioides marmotae</name>
    <dbReference type="NCBI Taxonomy" id="2663857"/>
    <lineage>
        <taxon>Bacteria</taxon>
        <taxon>Bacillati</taxon>
        <taxon>Actinomycetota</taxon>
        <taxon>Actinomycetes</taxon>
        <taxon>Propionibacteriales</taxon>
        <taxon>Nocardioidaceae</taxon>
        <taxon>Nocardioides</taxon>
    </lineage>
</organism>
<comment type="caution">
    <text evidence="1">The sequence shown here is derived from an EMBL/GenBank/DDBJ whole genome shotgun (WGS) entry which is preliminary data.</text>
</comment>
<protein>
    <recommendedName>
        <fullName evidence="3">DUF2178 domain-containing protein</fullName>
    </recommendedName>
</protein>
<gene>
    <name evidence="1" type="ORF">GGQ22_11905</name>
</gene>
<dbReference type="EMBL" id="WLCI01000013">
    <property type="protein sequence ID" value="MTB95786.1"/>
    <property type="molecule type" value="Genomic_DNA"/>
</dbReference>